<dbReference type="NCBIfam" id="NF002133">
    <property type="entry name" value="PRK00971.1-2"/>
    <property type="match status" value="1"/>
</dbReference>
<dbReference type="Pfam" id="PF04960">
    <property type="entry name" value="Glutaminase"/>
    <property type="match status" value="1"/>
</dbReference>
<evidence type="ECO:0000256" key="3">
    <source>
        <dbReference type="ARBA" id="ARBA00012918"/>
    </source>
</evidence>
<keyword evidence="8" id="KW-1185">Reference proteome</keyword>
<dbReference type="InterPro" id="IPR012338">
    <property type="entry name" value="Beta-lactam/transpept-like"/>
</dbReference>
<evidence type="ECO:0000313" key="7">
    <source>
        <dbReference type="EMBL" id="MEL0659272.1"/>
    </source>
</evidence>
<evidence type="ECO:0000256" key="6">
    <source>
        <dbReference type="HAMAP-Rule" id="MF_00313"/>
    </source>
</evidence>
<feature type="binding site" evidence="6">
    <location>
        <position position="168"/>
    </location>
    <ligand>
        <name>substrate</name>
    </ligand>
</feature>
<name>A0ABU9HCA9_9GAMM</name>
<evidence type="ECO:0000256" key="5">
    <source>
        <dbReference type="ARBA" id="ARBA00049534"/>
    </source>
</evidence>
<dbReference type="PANTHER" id="PTHR12544">
    <property type="entry name" value="GLUTAMINASE"/>
    <property type="match status" value="1"/>
</dbReference>
<dbReference type="NCBIfam" id="NF002132">
    <property type="entry name" value="PRK00971.1-1"/>
    <property type="match status" value="1"/>
</dbReference>
<keyword evidence="6" id="KW-0007">Acetylation</keyword>
<comment type="catalytic activity">
    <reaction evidence="5 6">
        <text>L-glutamine + H2O = L-glutamate + NH4(+)</text>
        <dbReference type="Rhea" id="RHEA:15889"/>
        <dbReference type="ChEBI" id="CHEBI:15377"/>
        <dbReference type="ChEBI" id="CHEBI:28938"/>
        <dbReference type="ChEBI" id="CHEBI:29985"/>
        <dbReference type="ChEBI" id="CHEBI:58359"/>
        <dbReference type="EC" id="3.5.1.2"/>
    </reaction>
</comment>
<dbReference type="RefSeq" id="WP_341627840.1">
    <property type="nucleotide sequence ID" value="NZ_JBAKBA010000017.1"/>
</dbReference>
<evidence type="ECO:0000256" key="2">
    <source>
        <dbReference type="ARBA" id="ARBA00011881"/>
    </source>
</evidence>
<dbReference type="HAMAP" id="MF_00313">
    <property type="entry name" value="Glutaminase"/>
    <property type="match status" value="1"/>
</dbReference>
<comment type="subunit">
    <text evidence="2 6">Homotetramer.</text>
</comment>
<proteinExistence type="inferred from homology"/>
<protein>
    <recommendedName>
        <fullName evidence="3 6">Glutaminase</fullName>
        <ecNumber evidence="3 6">3.5.1.2</ecNumber>
    </recommendedName>
</protein>
<dbReference type="Gene3D" id="3.40.710.10">
    <property type="entry name" value="DD-peptidase/beta-lactamase superfamily"/>
    <property type="match status" value="1"/>
</dbReference>
<feature type="binding site" evidence="6">
    <location>
        <position position="67"/>
    </location>
    <ligand>
        <name>substrate</name>
    </ligand>
</feature>
<dbReference type="InterPro" id="IPR015868">
    <property type="entry name" value="Glutaminase"/>
</dbReference>
<feature type="binding site" evidence="6">
    <location>
        <position position="161"/>
    </location>
    <ligand>
        <name>substrate</name>
    </ligand>
</feature>
<reference evidence="7 8" key="1">
    <citation type="submission" date="2024-02" db="EMBL/GenBank/DDBJ databases">
        <title>Bacteria isolated from the canopy kelp, Nereocystis luetkeana.</title>
        <authorList>
            <person name="Pfister C.A."/>
            <person name="Younker I.T."/>
            <person name="Light S.H."/>
        </authorList>
    </citation>
    <scope>NUCLEOTIDE SEQUENCE [LARGE SCALE GENOMIC DNA]</scope>
    <source>
        <strain evidence="7 8">TI.2.07</strain>
    </source>
</reference>
<evidence type="ECO:0000256" key="4">
    <source>
        <dbReference type="ARBA" id="ARBA00022801"/>
    </source>
</evidence>
<keyword evidence="4 6" id="KW-0378">Hydrolase</keyword>
<feature type="binding site" evidence="6">
    <location>
        <position position="262"/>
    </location>
    <ligand>
        <name>substrate</name>
    </ligand>
</feature>
<dbReference type="SUPFAM" id="SSF56601">
    <property type="entry name" value="beta-lactamase/transpeptidase-like"/>
    <property type="match status" value="1"/>
</dbReference>
<comment type="caution">
    <text evidence="7">The sequence shown here is derived from an EMBL/GenBank/DDBJ whole genome shotgun (WGS) entry which is preliminary data.</text>
</comment>
<dbReference type="GO" id="GO:0004359">
    <property type="term" value="F:glutaminase activity"/>
    <property type="evidence" value="ECO:0007669"/>
    <property type="project" value="UniProtKB-EC"/>
</dbReference>
<organism evidence="7 8">
    <name type="scientific">Psychromonas arctica</name>
    <dbReference type="NCBI Taxonomy" id="168275"/>
    <lineage>
        <taxon>Bacteria</taxon>
        <taxon>Pseudomonadati</taxon>
        <taxon>Pseudomonadota</taxon>
        <taxon>Gammaproteobacteria</taxon>
        <taxon>Alteromonadales</taxon>
        <taxon>Psychromonadaceae</taxon>
        <taxon>Psychromonas</taxon>
    </lineage>
</organism>
<gene>
    <name evidence="6" type="primary">glsA</name>
    <name evidence="7" type="ORF">V6255_08975</name>
</gene>
<feature type="binding site" evidence="6">
    <location>
        <position position="117"/>
    </location>
    <ligand>
        <name>substrate</name>
    </ligand>
</feature>
<dbReference type="EC" id="3.5.1.2" evidence="3 6"/>
<feature type="binding site" evidence="6">
    <location>
        <position position="192"/>
    </location>
    <ligand>
        <name>substrate</name>
    </ligand>
</feature>
<dbReference type="PANTHER" id="PTHR12544:SF29">
    <property type="entry name" value="GLUTAMINASE"/>
    <property type="match status" value="1"/>
</dbReference>
<accession>A0ABU9HCA9</accession>
<evidence type="ECO:0000256" key="1">
    <source>
        <dbReference type="ARBA" id="ARBA00011076"/>
    </source>
</evidence>
<sequence>MINTIDYQKIFFEITSDFKETDDIGTIATYIPELGKVNPKKLGIHLTTIDNQHYAFGDSEESFSIQSVAKVLSLTLALKIMGGEIWKRVGVEPSGSAFNSLVQLEYEKGIPRNPFINAGAIVICDILVSCLDKPKQDLLTFIRETSGIDSVNYSYQVAESEKKCGYRNYALVNLMKDFGNIHNDIDIVLDLYFYLCSIEMTCKQLTQSFMFLASGGVNPITNQSVISPTRAKRINSVMLMCGFYDEAGDFAFKVGLPGKSGVGGGIVAIHPGKFCIAVWSPKLNANGNSYKGMKVLEALTSKTQCSIF</sequence>
<feature type="binding site" evidence="6">
    <location>
        <position position="244"/>
    </location>
    <ligand>
        <name>substrate</name>
    </ligand>
</feature>
<dbReference type="EMBL" id="JBAKBA010000017">
    <property type="protein sequence ID" value="MEL0659272.1"/>
    <property type="molecule type" value="Genomic_DNA"/>
</dbReference>
<evidence type="ECO:0000313" key="8">
    <source>
        <dbReference type="Proteomes" id="UP001366060"/>
    </source>
</evidence>
<dbReference type="Proteomes" id="UP001366060">
    <property type="component" value="Unassembled WGS sequence"/>
</dbReference>
<comment type="similarity">
    <text evidence="1 6">Belongs to the glutaminase family.</text>
</comment>
<dbReference type="NCBIfam" id="TIGR03814">
    <property type="entry name" value="Gln_ase"/>
    <property type="match status" value="1"/>
</dbReference>